<dbReference type="Proteomes" id="UP000306187">
    <property type="component" value="Segment"/>
</dbReference>
<name>A0A4Y5FFG3_9CAUD</name>
<gene>
    <name evidence="1" type="ORF">SAC12B_0062</name>
</gene>
<proteinExistence type="predicted"/>
<protein>
    <submittedName>
        <fullName evidence="1">Uncharacterized protein</fullName>
    </submittedName>
</protein>
<organism evidence="1 2">
    <name type="scientific">Lactobacillus phage SAC12B</name>
    <dbReference type="NCBI Taxonomy" id="2510941"/>
    <lineage>
        <taxon>Viruses</taxon>
        <taxon>Duplodnaviria</taxon>
        <taxon>Heunggongvirae</taxon>
        <taxon>Uroviricota</taxon>
        <taxon>Caudoviricetes</taxon>
        <taxon>Herelleviridae</taxon>
        <taxon>Tybeckvirus</taxon>
        <taxon>Tybeckvirus SAC12B</taxon>
    </lineage>
</organism>
<keyword evidence="2" id="KW-1185">Reference proteome</keyword>
<evidence type="ECO:0000313" key="1">
    <source>
        <dbReference type="EMBL" id="QBJ03851.1"/>
    </source>
</evidence>
<accession>A0A4Y5FFG3</accession>
<reference evidence="1" key="1">
    <citation type="submission" date="2019-02" db="EMBL/GenBank/DDBJ databases">
        <title>Isolation of virulent Lactobacillus brevis phages.</title>
        <authorList>
            <person name="Feyereisen M."/>
            <person name="Mahony J."/>
            <person name="O'Sullivan T."/>
            <person name="van Sinderen D."/>
        </authorList>
    </citation>
    <scope>NUCLEOTIDE SEQUENCE [LARGE SCALE GENOMIC DNA]</scope>
</reference>
<evidence type="ECO:0000313" key="2">
    <source>
        <dbReference type="Proteomes" id="UP000306187"/>
    </source>
</evidence>
<sequence>MLETELKKEIMKLSDNYSFYEIDSSITGPKLWVSYKGNTVLRINTNLQYQFVVTIERSDFYRLPYSNKLWMLAAEFAMTPVDKRFKKNKYNVIIVNNSNNEYEEYPIEAWTKNPFGFLVDIYNSKNALKGDLNVYFTEEEYKELIKYIKTLPDGEFQAKVAEHGKTLVEEDE</sequence>
<dbReference type="EMBL" id="MK504446">
    <property type="protein sequence ID" value="QBJ03851.1"/>
    <property type="molecule type" value="Genomic_DNA"/>
</dbReference>